<keyword evidence="1" id="KW-0732">Signal</keyword>
<comment type="caution">
    <text evidence="3">The sequence shown here is derived from an EMBL/GenBank/DDBJ whole genome shotgun (WGS) entry which is preliminary data.</text>
</comment>
<accession>A0ABR3CZG5</accession>
<proteinExistence type="predicted"/>
<dbReference type="EMBL" id="JAVLET010000016">
    <property type="protein sequence ID" value="KAL0465463.1"/>
    <property type="molecule type" value="Genomic_DNA"/>
</dbReference>
<keyword evidence="4" id="KW-1185">Reference proteome</keyword>
<sequence length="185" mass="19947">MVQLIQTTFTSLALVLTLSTAAPLDHTAASTSVLSHSRTLTPKSFSGTGQIRTLWDGSSHDDLGCLTASGRWTTDENLCGTFIAVRKDGDSIGATQFTLTSKEAGPCEMSGTTFVCEKGLDGYNFGIWPFPNGIPGVECLRYGLYGLMASVQGGPPDVDAKPMDLKFTSYVEKGKYVWLTWDPKF</sequence>
<protein>
    <recommendedName>
        <fullName evidence="2">RNase T2-like C-terminal domain-containing protein</fullName>
    </recommendedName>
</protein>
<evidence type="ECO:0000313" key="4">
    <source>
        <dbReference type="Proteomes" id="UP001451303"/>
    </source>
</evidence>
<evidence type="ECO:0000259" key="2">
    <source>
        <dbReference type="Pfam" id="PF25488"/>
    </source>
</evidence>
<feature type="signal peptide" evidence="1">
    <location>
        <begin position="1"/>
        <end position="21"/>
    </location>
</feature>
<evidence type="ECO:0000256" key="1">
    <source>
        <dbReference type="SAM" id="SignalP"/>
    </source>
</evidence>
<feature type="chain" id="PRO_5047443464" description="RNase T2-like C-terminal domain-containing protein" evidence="1">
    <location>
        <begin position="22"/>
        <end position="185"/>
    </location>
</feature>
<gene>
    <name evidence="3" type="ORF">QR685DRAFT_130206</name>
</gene>
<dbReference type="Pfam" id="PF25488">
    <property type="entry name" value="RNaseT2L_C"/>
    <property type="match status" value="1"/>
</dbReference>
<name>A0ABR3CZG5_NEUIN</name>
<dbReference type="Proteomes" id="UP001451303">
    <property type="component" value="Unassembled WGS sequence"/>
</dbReference>
<organism evidence="3 4">
    <name type="scientific">Neurospora intermedia</name>
    <dbReference type="NCBI Taxonomy" id="5142"/>
    <lineage>
        <taxon>Eukaryota</taxon>
        <taxon>Fungi</taxon>
        <taxon>Dikarya</taxon>
        <taxon>Ascomycota</taxon>
        <taxon>Pezizomycotina</taxon>
        <taxon>Sordariomycetes</taxon>
        <taxon>Sordariomycetidae</taxon>
        <taxon>Sordariales</taxon>
        <taxon>Sordariaceae</taxon>
        <taxon>Neurospora</taxon>
    </lineage>
</organism>
<feature type="domain" description="RNase T2-like C-terminal" evidence="2">
    <location>
        <begin position="44"/>
        <end position="124"/>
    </location>
</feature>
<dbReference type="InterPro" id="IPR057328">
    <property type="entry name" value="RNaseT2L_C"/>
</dbReference>
<evidence type="ECO:0000313" key="3">
    <source>
        <dbReference type="EMBL" id="KAL0465463.1"/>
    </source>
</evidence>
<reference evidence="3 4" key="1">
    <citation type="submission" date="2023-09" db="EMBL/GenBank/DDBJ databases">
        <title>Multi-omics analysis of a traditional fermented food reveals byproduct-associated fungal strains for waste-to-food upcycling.</title>
        <authorList>
            <consortium name="Lawrence Berkeley National Laboratory"/>
            <person name="Rekdal V.M."/>
            <person name="Villalobos-Escobedo J.M."/>
            <person name="Rodriguez-Valeron N."/>
            <person name="Garcia M.O."/>
            <person name="Vasquez D.P."/>
            <person name="Damayanti I."/>
            <person name="Sorensen P.M."/>
            <person name="Baidoo E.E."/>
            <person name="De Carvalho A.C."/>
            <person name="Riley R."/>
            <person name="Lipzen A."/>
            <person name="He G."/>
            <person name="Yan M."/>
            <person name="Haridas S."/>
            <person name="Daum C."/>
            <person name="Yoshinaga Y."/>
            <person name="Ng V."/>
            <person name="Grigoriev I.V."/>
            <person name="Munk R."/>
            <person name="Nuraida L."/>
            <person name="Wijaya C.H."/>
            <person name="Morales P.-C."/>
            <person name="Keasling J.D."/>
        </authorList>
    </citation>
    <scope>NUCLEOTIDE SEQUENCE [LARGE SCALE GENOMIC DNA]</scope>
    <source>
        <strain evidence="3 4">FGSC 2613</strain>
    </source>
</reference>